<sequence>MSEFMEKHSVARLIGAPPGYVGYEEGGYLTELVRRKPYSVILLDEIEKAHPDVFNVLLQVLDDGRMTDGQGRTVDFKNTVIVMTSNLGSHVIQSMVGEPHEAVKDAVWEEVKLHFRPEFLNRIDDVVVFHSLDRSNIQSIAKIQLQRLHERLAKLEMQLDVSDAALELVGKVGYDPVFGARPLKRAIQQEIENPLAKLILAGAFGPKDEIRVHIREGQFVFDRGTSKT</sequence>
<dbReference type="SUPFAM" id="SSF52540">
    <property type="entry name" value="P-loop containing nucleoside triphosphate hydrolases"/>
    <property type="match status" value="1"/>
</dbReference>
<evidence type="ECO:0000256" key="2">
    <source>
        <dbReference type="ARBA" id="ARBA00022741"/>
    </source>
</evidence>
<keyword evidence="2" id="KW-0547">Nucleotide-binding</keyword>
<comment type="caution">
    <text evidence="6">The sequence shown here is derived from an EMBL/GenBank/DDBJ whole genome shotgun (WGS) entry which is preliminary data.</text>
</comment>
<gene>
    <name evidence="6" type="ORF">PAMC26510_36210</name>
</gene>
<keyword evidence="4" id="KW-0175">Coiled coil</keyword>
<evidence type="ECO:0000256" key="1">
    <source>
        <dbReference type="ARBA" id="ARBA00008675"/>
    </source>
</evidence>
<dbReference type="InterPro" id="IPR001270">
    <property type="entry name" value="ClpA/B"/>
</dbReference>
<dbReference type="InterPro" id="IPR050130">
    <property type="entry name" value="ClpA_ClpB"/>
</dbReference>
<protein>
    <submittedName>
        <fullName evidence="6">ClpB protein</fullName>
    </submittedName>
</protein>
<name>A0A242M611_CABSO</name>
<dbReference type="PRINTS" id="PR00300">
    <property type="entry name" value="CLPPROTEASEA"/>
</dbReference>
<dbReference type="Gene3D" id="1.10.8.60">
    <property type="match status" value="1"/>
</dbReference>
<feature type="domain" description="Clp ATPase C-terminal" evidence="5">
    <location>
        <begin position="132"/>
        <end position="221"/>
    </location>
</feature>
<evidence type="ECO:0000256" key="4">
    <source>
        <dbReference type="SAM" id="Coils"/>
    </source>
</evidence>
<dbReference type="InterPro" id="IPR027417">
    <property type="entry name" value="P-loop_NTPase"/>
</dbReference>
<dbReference type="EMBL" id="NBTY01000205">
    <property type="protein sequence ID" value="OTP66055.1"/>
    <property type="molecule type" value="Genomic_DNA"/>
</dbReference>
<keyword evidence="3" id="KW-0067">ATP-binding</keyword>
<evidence type="ECO:0000256" key="3">
    <source>
        <dbReference type="ARBA" id="ARBA00022840"/>
    </source>
</evidence>
<proteinExistence type="inferred from homology"/>
<dbReference type="GO" id="GO:0005524">
    <property type="term" value="F:ATP binding"/>
    <property type="evidence" value="ECO:0007669"/>
    <property type="project" value="UniProtKB-KW"/>
</dbReference>
<dbReference type="Pfam" id="PF07724">
    <property type="entry name" value="AAA_2"/>
    <property type="match status" value="1"/>
</dbReference>
<evidence type="ECO:0000259" key="5">
    <source>
        <dbReference type="SMART" id="SM01086"/>
    </source>
</evidence>
<evidence type="ECO:0000313" key="6">
    <source>
        <dbReference type="EMBL" id="OTP66055.1"/>
    </source>
</evidence>
<dbReference type="InterPro" id="IPR019489">
    <property type="entry name" value="Clp_ATPase_C"/>
</dbReference>
<dbReference type="Proteomes" id="UP000194546">
    <property type="component" value="Unassembled WGS sequence"/>
</dbReference>
<reference evidence="6 7" key="1">
    <citation type="submission" date="2017-03" db="EMBL/GenBank/DDBJ databases">
        <title>Genome analysis of strain PAMC 26510.</title>
        <authorList>
            <person name="Oh H.-M."/>
            <person name="Yang J.-A."/>
        </authorList>
    </citation>
    <scope>NUCLEOTIDE SEQUENCE [LARGE SCALE GENOMIC DNA]</scope>
    <source>
        <strain evidence="6 7">PAMC 26510</strain>
    </source>
</reference>
<evidence type="ECO:0000313" key="7">
    <source>
        <dbReference type="Proteomes" id="UP000194546"/>
    </source>
</evidence>
<dbReference type="GO" id="GO:0034605">
    <property type="term" value="P:cellular response to heat"/>
    <property type="evidence" value="ECO:0007669"/>
    <property type="project" value="TreeGrafter"/>
</dbReference>
<dbReference type="AlphaFoldDB" id="A0A242M611"/>
<dbReference type="FunFam" id="1.10.8.60:FF:000017">
    <property type="entry name" value="ATP-dependent chaperone ClpB"/>
    <property type="match status" value="1"/>
</dbReference>
<dbReference type="PANTHER" id="PTHR11638">
    <property type="entry name" value="ATP-DEPENDENT CLP PROTEASE"/>
    <property type="match status" value="1"/>
</dbReference>
<organism evidence="6 7">
    <name type="scientific">Caballeronia sordidicola</name>
    <name type="common">Burkholderia sordidicola</name>
    <dbReference type="NCBI Taxonomy" id="196367"/>
    <lineage>
        <taxon>Bacteria</taxon>
        <taxon>Pseudomonadati</taxon>
        <taxon>Pseudomonadota</taxon>
        <taxon>Betaproteobacteria</taxon>
        <taxon>Burkholderiales</taxon>
        <taxon>Burkholderiaceae</taxon>
        <taxon>Caballeronia</taxon>
    </lineage>
</organism>
<dbReference type="PANTHER" id="PTHR11638:SF18">
    <property type="entry name" value="HEAT SHOCK PROTEIN 104"/>
    <property type="match status" value="1"/>
</dbReference>
<dbReference type="GO" id="GO:0005737">
    <property type="term" value="C:cytoplasm"/>
    <property type="evidence" value="ECO:0007669"/>
    <property type="project" value="TreeGrafter"/>
</dbReference>
<comment type="similarity">
    <text evidence="1">Belongs to the ClpA/ClpB family.</text>
</comment>
<dbReference type="InterPro" id="IPR003959">
    <property type="entry name" value="ATPase_AAA_core"/>
</dbReference>
<accession>A0A242M611</accession>
<dbReference type="GO" id="GO:0016887">
    <property type="term" value="F:ATP hydrolysis activity"/>
    <property type="evidence" value="ECO:0007669"/>
    <property type="project" value="InterPro"/>
</dbReference>
<dbReference type="Pfam" id="PF10431">
    <property type="entry name" value="ClpB_D2-small"/>
    <property type="match status" value="1"/>
</dbReference>
<dbReference type="Gene3D" id="3.40.50.300">
    <property type="entry name" value="P-loop containing nucleotide triphosphate hydrolases"/>
    <property type="match status" value="1"/>
</dbReference>
<dbReference type="SMART" id="SM01086">
    <property type="entry name" value="ClpB_D2-small"/>
    <property type="match status" value="1"/>
</dbReference>
<feature type="coiled-coil region" evidence="4">
    <location>
        <begin position="138"/>
        <end position="165"/>
    </location>
</feature>
<dbReference type="CDD" id="cd19499">
    <property type="entry name" value="RecA-like_ClpB_Hsp104-like"/>
    <property type="match status" value="1"/>
</dbReference>